<keyword evidence="4 8" id="KW-0133">Cell shape</keyword>
<dbReference type="AlphaFoldDB" id="A0A3Q9QXH1"/>
<dbReference type="PIRSF" id="PIRSF002869">
    <property type="entry name" value="MviN"/>
    <property type="match status" value="1"/>
</dbReference>
<feature type="transmembrane region" description="Helical" evidence="8">
    <location>
        <begin position="303"/>
        <end position="325"/>
    </location>
</feature>
<evidence type="ECO:0000256" key="5">
    <source>
        <dbReference type="ARBA" id="ARBA00022984"/>
    </source>
</evidence>
<feature type="transmembrane region" description="Helical" evidence="8">
    <location>
        <begin position="345"/>
        <end position="363"/>
    </location>
</feature>
<accession>A0A3Q9QXH1</accession>
<dbReference type="GO" id="GO:0005886">
    <property type="term" value="C:plasma membrane"/>
    <property type="evidence" value="ECO:0007669"/>
    <property type="project" value="UniProtKB-SubCell"/>
</dbReference>
<comment type="pathway">
    <text evidence="8">Cell wall biogenesis; peptidoglycan biosynthesis.</text>
</comment>
<comment type="similarity">
    <text evidence="8 9">Belongs to the MurJ/MviN family.</text>
</comment>
<feature type="transmembrane region" description="Helical" evidence="8">
    <location>
        <begin position="87"/>
        <end position="110"/>
    </location>
</feature>
<dbReference type="HAMAP" id="MF_02078">
    <property type="entry name" value="MurJ_MviN"/>
    <property type="match status" value="1"/>
</dbReference>
<dbReference type="GO" id="GO:0008360">
    <property type="term" value="P:regulation of cell shape"/>
    <property type="evidence" value="ECO:0007669"/>
    <property type="project" value="UniProtKB-UniRule"/>
</dbReference>
<evidence type="ECO:0000256" key="7">
    <source>
        <dbReference type="ARBA" id="ARBA00023136"/>
    </source>
</evidence>
<feature type="transmembrane region" description="Helical" evidence="8">
    <location>
        <begin position="122"/>
        <end position="142"/>
    </location>
</feature>
<comment type="subcellular location">
    <subcellularLocation>
        <location evidence="1 8">Cell membrane</location>
        <topology evidence="1 8">Multi-pass membrane protein</topology>
    </subcellularLocation>
</comment>
<protein>
    <recommendedName>
        <fullName evidence="8">Probable lipid II flippase MurJ</fullName>
    </recommendedName>
</protein>
<sequence length="503" mass="55839">MKKTALFLMLFTIFTQIIGFIRDITLSYFYGTSIISDAYLISQTVPQTVFAFIGSGISTIFVPMYSKIVKENSTQLADKFTNNIINFIIIISTIVVTIVLIFTIPIIKLFASGFEGEALEWAVYFTRISIFGIYFSGIIYVISSYLQIKNKFRASALMTVPLNITVIISIILSVKFSISFLSIGGLIGLLLQLLFLLPFAYKSGYRYKFVLDRHDRYLKNLLKLSVPVIIGVSVYQINILVDRTMASQISSGGITAMTFANRINSVIQGLFVASIATVLYPNISKMVVDNNKIGLIKAIKESIIGIGLLVIPASIISIFFAEPIVKFLFERGSFDKGASSITADPLLFYSVGMIAFGVREILYRVFYSLQDTKTPLINAAISLFINIVLNVILSKYMGLGGLALATSLSGILCTFLLFGSLRKKIGSIGIKSLLIVSIKILLVSILMGVISKLIYNNLIIIISLNLSLIVSIFLGLLIYIVFIYLMKIKEVDNLFIKFKKRIQ</sequence>
<organism evidence="10 11">
    <name type="scientific">Neobacillus mesonae</name>
    <dbReference type="NCBI Taxonomy" id="1193713"/>
    <lineage>
        <taxon>Bacteria</taxon>
        <taxon>Bacillati</taxon>
        <taxon>Bacillota</taxon>
        <taxon>Bacilli</taxon>
        <taxon>Bacillales</taxon>
        <taxon>Bacillaceae</taxon>
        <taxon>Neobacillus</taxon>
    </lineage>
</organism>
<feature type="transmembrane region" description="Helical" evidence="8">
    <location>
        <begin position="180"/>
        <end position="201"/>
    </location>
</feature>
<proteinExistence type="inferred from homology"/>
<reference evidence="10 11" key="1">
    <citation type="submission" date="2017-07" db="EMBL/GenBank/DDBJ databases">
        <title>The complete genome sequence of Bacillus mesonae strain H20-5, an efficient strain improving plant abiotic stress resistance.</title>
        <authorList>
            <person name="Kim S.Y."/>
            <person name="Song H."/>
            <person name="Sang M.K."/>
            <person name="Weon H.-Y."/>
            <person name="Song J."/>
        </authorList>
    </citation>
    <scope>NUCLEOTIDE SEQUENCE [LARGE SCALE GENOMIC DNA]</scope>
    <source>
        <strain evidence="10 11">H20-5</strain>
    </source>
</reference>
<dbReference type="CDD" id="cd13123">
    <property type="entry name" value="MATE_MurJ_like"/>
    <property type="match status" value="1"/>
</dbReference>
<feature type="transmembrane region" description="Helical" evidence="8">
    <location>
        <begin position="49"/>
        <end position="66"/>
    </location>
</feature>
<dbReference type="GO" id="GO:0009252">
    <property type="term" value="P:peptidoglycan biosynthetic process"/>
    <property type="evidence" value="ECO:0007669"/>
    <property type="project" value="UniProtKB-UniRule"/>
</dbReference>
<dbReference type="PANTHER" id="PTHR47019:SF1">
    <property type="entry name" value="LIPID II FLIPPASE MURJ"/>
    <property type="match status" value="1"/>
</dbReference>
<dbReference type="PRINTS" id="PR01806">
    <property type="entry name" value="VIRFACTRMVIN"/>
</dbReference>
<dbReference type="Proteomes" id="UP000282892">
    <property type="component" value="Chromosome"/>
</dbReference>
<evidence type="ECO:0000256" key="1">
    <source>
        <dbReference type="ARBA" id="ARBA00004651"/>
    </source>
</evidence>
<evidence type="ECO:0000256" key="3">
    <source>
        <dbReference type="ARBA" id="ARBA00022692"/>
    </source>
</evidence>
<feature type="transmembrane region" description="Helical" evidence="8">
    <location>
        <begin position="460"/>
        <end position="485"/>
    </location>
</feature>
<comment type="function">
    <text evidence="8 9">Involved in peptidoglycan biosynthesis. Transports lipid-linked peptidoglycan precursors from the inner to the outer leaflet of the cytoplasmic membrane.</text>
</comment>
<feature type="transmembrane region" description="Helical" evidence="8">
    <location>
        <begin position="154"/>
        <end position="174"/>
    </location>
</feature>
<keyword evidence="11" id="KW-1185">Reference proteome</keyword>
<dbReference type="InterPro" id="IPR004268">
    <property type="entry name" value="MurJ"/>
</dbReference>
<dbReference type="EMBL" id="CP022572">
    <property type="protein sequence ID" value="AZU64480.1"/>
    <property type="molecule type" value="Genomic_DNA"/>
</dbReference>
<dbReference type="InterPro" id="IPR051050">
    <property type="entry name" value="Lipid_II_flippase_MurJ/MviN"/>
</dbReference>
<dbReference type="OrthoDB" id="9804143at2"/>
<evidence type="ECO:0000313" key="11">
    <source>
        <dbReference type="Proteomes" id="UP000282892"/>
    </source>
</evidence>
<feature type="transmembrane region" description="Helical" evidence="8">
    <location>
        <begin position="265"/>
        <end position="283"/>
    </location>
</feature>
<dbReference type="UniPathway" id="UPA00219"/>
<gene>
    <name evidence="10" type="primary">mviN</name>
    <name evidence="8" type="synonym">murJ</name>
    <name evidence="10" type="ORF">CHR53_26430</name>
</gene>
<dbReference type="RefSeq" id="WP_127489243.1">
    <property type="nucleotide sequence ID" value="NZ_CP022572.1"/>
</dbReference>
<dbReference type="Pfam" id="PF03023">
    <property type="entry name" value="MurJ"/>
    <property type="match status" value="1"/>
</dbReference>
<keyword evidence="6 8" id="KW-1133">Transmembrane helix</keyword>
<evidence type="ECO:0000313" key="10">
    <source>
        <dbReference type="EMBL" id="AZU64480.1"/>
    </source>
</evidence>
<feature type="transmembrane region" description="Helical" evidence="8">
    <location>
        <begin position="221"/>
        <end position="241"/>
    </location>
</feature>
<keyword evidence="2 8" id="KW-1003">Cell membrane</keyword>
<keyword evidence="8 9" id="KW-0961">Cell wall biogenesis/degradation</keyword>
<dbReference type="GO" id="GO:0034204">
    <property type="term" value="P:lipid translocation"/>
    <property type="evidence" value="ECO:0007669"/>
    <property type="project" value="TreeGrafter"/>
</dbReference>
<evidence type="ECO:0000256" key="4">
    <source>
        <dbReference type="ARBA" id="ARBA00022960"/>
    </source>
</evidence>
<keyword evidence="7 8" id="KW-0472">Membrane</keyword>
<keyword evidence="5 8" id="KW-0573">Peptidoglycan synthesis</keyword>
<dbReference type="GO" id="GO:0015648">
    <property type="term" value="F:lipid-linked peptidoglycan transporter activity"/>
    <property type="evidence" value="ECO:0007669"/>
    <property type="project" value="UniProtKB-UniRule"/>
</dbReference>
<feature type="transmembrane region" description="Helical" evidence="8">
    <location>
        <begin position="375"/>
        <end position="393"/>
    </location>
</feature>
<feature type="transmembrane region" description="Helical" evidence="8">
    <location>
        <begin position="399"/>
        <end position="421"/>
    </location>
</feature>
<feature type="transmembrane region" description="Helical" evidence="8">
    <location>
        <begin position="433"/>
        <end position="454"/>
    </location>
</feature>
<evidence type="ECO:0000256" key="9">
    <source>
        <dbReference type="PIRNR" id="PIRNR002869"/>
    </source>
</evidence>
<evidence type="ECO:0000256" key="2">
    <source>
        <dbReference type="ARBA" id="ARBA00022475"/>
    </source>
</evidence>
<dbReference type="KEGG" id="nmk:CHR53_26430"/>
<dbReference type="NCBIfam" id="TIGR01695">
    <property type="entry name" value="murJ_mviN"/>
    <property type="match status" value="1"/>
</dbReference>
<name>A0A3Q9QXH1_9BACI</name>
<dbReference type="GO" id="GO:0071555">
    <property type="term" value="P:cell wall organization"/>
    <property type="evidence" value="ECO:0007669"/>
    <property type="project" value="UniProtKB-UniRule"/>
</dbReference>
<keyword evidence="8 9" id="KW-0813">Transport</keyword>
<evidence type="ECO:0000256" key="6">
    <source>
        <dbReference type="ARBA" id="ARBA00022989"/>
    </source>
</evidence>
<evidence type="ECO:0000256" key="8">
    <source>
        <dbReference type="HAMAP-Rule" id="MF_02078"/>
    </source>
</evidence>
<keyword evidence="3 8" id="KW-0812">Transmembrane</keyword>
<dbReference type="PANTHER" id="PTHR47019">
    <property type="entry name" value="LIPID II FLIPPASE MURJ"/>
    <property type="match status" value="1"/>
</dbReference>